<dbReference type="SUPFAM" id="SSF52540">
    <property type="entry name" value="P-loop containing nucleoside triphosphate hydrolases"/>
    <property type="match status" value="1"/>
</dbReference>
<dbReference type="CDD" id="cd02042">
    <property type="entry name" value="ParAB_family"/>
    <property type="match status" value="1"/>
</dbReference>
<keyword evidence="3" id="KW-1185">Reference proteome</keyword>
<dbReference type="InterPro" id="IPR025669">
    <property type="entry name" value="AAA_dom"/>
</dbReference>
<dbReference type="Pfam" id="PF13614">
    <property type="entry name" value="AAA_31"/>
    <property type="match status" value="1"/>
</dbReference>
<reference evidence="2 3" key="1">
    <citation type="submission" date="2020-07" db="EMBL/GenBank/DDBJ databases">
        <title>Draft genome sequence of violacein-producing bacteria and related species.</title>
        <authorList>
            <person name="Wilson H.S."/>
            <person name="De Leon M.E."/>
        </authorList>
    </citation>
    <scope>NUCLEOTIDE SEQUENCE [LARGE SCALE GENOMIC DNA]</scope>
    <source>
        <strain evidence="2 3">HSC-21Su07</strain>
    </source>
</reference>
<dbReference type="EMBL" id="JACERN010000015">
    <property type="protein sequence ID" value="MBA4707609.1"/>
    <property type="molecule type" value="Genomic_DNA"/>
</dbReference>
<feature type="domain" description="AAA" evidence="1">
    <location>
        <begin position="5"/>
        <end position="183"/>
    </location>
</feature>
<sequence>MRRVVFNQKGGVGKSTITANLAAVAARRGKKVLLIDLDPQGNASQYLSGSLQPVAEKSAAGFFGQMLNISMYSKDLQDFVSDTPFDALQLLASHPELSELMVKLESRYKMFKLKEALDQVAADFDEIWIDTPPALNFFTRSALIAADRCLIPFDCDAFSRQALYNLMASVEEIRADHNPALQVEGIVVNQFQPRASLPVRLVAELRAEGLPVLDPPLSASVKIRESHDVARPMIYLDPKHKLAVEFAALYDKLA</sequence>
<dbReference type="Proteomes" id="UP000545606">
    <property type="component" value="Unassembled WGS sequence"/>
</dbReference>
<dbReference type="InterPro" id="IPR027417">
    <property type="entry name" value="P-loop_NTPase"/>
</dbReference>
<evidence type="ECO:0000313" key="2">
    <source>
        <dbReference type="EMBL" id="MBA4707609.1"/>
    </source>
</evidence>
<evidence type="ECO:0000259" key="1">
    <source>
        <dbReference type="Pfam" id="PF13614"/>
    </source>
</evidence>
<name>A0A838Y4S7_9NEIS</name>
<comment type="caution">
    <text evidence="2">The sequence shown here is derived from an EMBL/GenBank/DDBJ whole genome shotgun (WGS) entry which is preliminary data.</text>
</comment>
<dbReference type="AlphaFoldDB" id="A0A838Y4S7"/>
<protein>
    <submittedName>
        <fullName evidence="2">ParA family protein</fullName>
    </submittedName>
</protein>
<evidence type="ECO:0000313" key="3">
    <source>
        <dbReference type="Proteomes" id="UP000545606"/>
    </source>
</evidence>
<proteinExistence type="predicted"/>
<gene>
    <name evidence="2" type="ORF">H2Z84_04280</name>
</gene>
<dbReference type="InterPro" id="IPR050678">
    <property type="entry name" value="DNA_Partitioning_ATPase"/>
</dbReference>
<dbReference type="Gene3D" id="3.40.50.300">
    <property type="entry name" value="P-loop containing nucleotide triphosphate hydrolases"/>
    <property type="match status" value="1"/>
</dbReference>
<dbReference type="PANTHER" id="PTHR13696:SF52">
    <property type="entry name" value="PARA FAMILY PROTEIN CT_582"/>
    <property type="match status" value="1"/>
</dbReference>
<accession>A0A838Y4S7</accession>
<dbReference type="PANTHER" id="PTHR13696">
    <property type="entry name" value="P-LOOP CONTAINING NUCLEOSIDE TRIPHOSPHATE HYDROLASE"/>
    <property type="match status" value="1"/>
</dbReference>
<organism evidence="2 3">
    <name type="scientific">Aquitalea aquatica</name>
    <dbReference type="NCBI Taxonomy" id="3044273"/>
    <lineage>
        <taxon>Bacteria</taxon>
        <taxon>Pseudomonadati</taxon>
        <taxon>Pseudomonadota</taxon>
        <taxon>Betaproteobacteria</taxon>
        <taxon>Neisseriales</taxon>
        <taxon>Chromobacteriaceae</taxon>
        <taxon>Aquitalea</taxon>
    </lineage>
</organism>